<organism evidence="1 2">
    <name type="scientific">Rubrivirga litoralis</name>
    <dbReference type="NCBI Taxonomy" id="3075598"/>
    <lineage>
        <taxon>Bacteria</taxon>
        <taxon>Pseudomonadati</taxon>
        <taxon>Rhodothermota</taxon>
        <taxon>Rhodothermia</taxon>
        <taxon>Rhodothermales</taxon>
        <taxon>Rubricoccaceae</taxon>
        <taxon>Rubrivirga</taxon>
    </lineage>
</organism>
<accession>A0ABU3BUV1</accession>
<evidence type="ECO:0008006" key="3">
    <source>
        <dbReference type="Google" id="ProtNLM"/>
    </source>
</evidence>
<gene>
    <name evidence="1" type="ORF">RM540_14330</name>
</gene>
<keyword evidence="2" id="KW-1185">Reference proteome</keyword>
<proteinExistence type="predicted"/>
<evidence type="ECO:0000313" key="2">
    <source>
        <dbReference type="Proteomes" id="UP001267426"/>
    </source>
</evidence>
<dbReference type="Proteomes" id="UP001267426">
    <property type="component" value="Unassembled WGS sequence"/>
</dbReference>
<dbReference type="RefSeq" id="WP_311665321.1">
    <property type="nucleotide sequence ID" value="NZ_JAVRHT010000043.1"/>
</dbReference>
<evidence type="ECO:0000313" key="1">
    <source>
        <dbReference type="EMBL" id="MDT0632931.1"/>
    </source>
</evidence>
<protein>
    <recommendedName>
        <fullName evidence="3">Metal-sensitive transcriptional repressor</fullName>
    </recommendedName>
</protein>
<reference evidence="1 2" key="1">
    <citation type="submission" date="2023-09" db="EMBL/GenBank/DDBJ databases">
        <authorList>
            <person name="Rey-Velasco X."/>
        </authorList>
    </citation>
    <scope>NUCLEOTIDE SEQUENCE [LARGE SCALE GENOMIC DNA]</scope>
    <source>
        <strain evidence="1 2">F394</strain>
    </source>
</reference>
<comment type="caution">
    <text evidence="1">The sequence shown here is derived from an EMBL/GenBank/DDBJ whole genome shotgun (WGS) entry which is preliminary data.</text>
</comment>
<dbReference type="EMBL" id="JAVRHT010000043">
    <property type="protein sequence ID" value="MDT0632931.1"/>
    <property type="molecule type" value="Genomic_DNA"/>
</dbReference>
<name>A0ABU3BUV1_9BACT</name>
<sequence>MPQLCLICRTRTRNALRELGRAEGQLDQVGRSLSHLDGPDADDARAVHARAVGLAAELAAALDALGDCFAREQPAVSSDDS</sequence>